<protein>
    <submittedName>
        <fullName evidence="1">Uncharacterized protein</fullName>
    </submittedName>
</protein>
<gene>
    <name evidence="1" type="ORF">B296_00015450</name>
</gene>
<evidence type="ECO:0000313" key="2">
    <source>
        <dbReference type="Proteomes" id="UP000287651"/>
    </source>
</evidence>
<comment type="caution">
    <text evidence="1">The sequence shown here is derived from an EMBL/GenBank/DDBJ whole genome shotgun (WGS) entry which is preliminary data.</text>
</comment>
<dbReference type="AlphaFoldDB" id="A0A444GII3"/>
<proteinExistence type="predicted"/>
<dbReference type="Proteomes" id="UP000287651">
    <property type="component" value="Unassembled WGS sequence"/>
</dbReference>
<evidence type="ECO:0000313" key="1">
    <source>
        <dbReference type="EMBL" id="RRT84184.1"/>
    </source>
</evidence>
<reference evidence="1 2" key="1">
    <citation type="journal article" date="2014" name="Agronomy (Basel)">
        <title>A Draft Genome Sequence for Ensete ventricosum, the Drought-Tolerant Tree Against Hunger.</title>
        <authorList>
            <person name="Harrison J."/>
            <person name="Moore K.A."/>
            <person name="Paszkiewicz K."/>
            <person name="Jones T."/>
            <person name="Grant M."/>
            <person name="Ambacheew D."/>
            <person name="Muzemil S."/>
            <person name="Studholme D.J."/>
        </authorList>
    </citation>
    <scope>NUCLEOTIDE SEQUENCE [LARGE SCALE GENOMIC DNA]</scope>
</reference>
<organism evidence="1 2">
    <name type="scientific">Ensete ventricosum</name>
    <name type="common">Abyssinian banana</name>
    <name type="synonym">Musa ensete</name>
    <dbReference type="NCBI Taxonomy" id="4639"/>
    <lineage>
        <taxon>Eukaryota</taxon>
        <taxon>Viridiplantae</taxon>
        <taxon>Streptophyta</taxon>
        <taxon>Embryophyta</taxon>
        <taxon>Tracheophyta</taxon>
        <taxon>Spermatophyta</taxon>
        <taxon>Magnoliopsida</taxon>
        <taxon>Liliopsida</taxon>
        <taxon>Zingiberales</taxon>
        <taxon>Musaceae</taxon>
        <taxon>Ensete</taxon>
    </lineage>
</organism>
<dbReference type="EMBL" id="AMZH03000353">
    <property type="protein sequence ID" value="RRT84184.1"/>
    <property type="molecule type" value="Genomic_DNA"/>
</dbReference>
<name>A0A444GII3_ENSVE</name>
<sequence length="128" mass="14400">MEEISEEATGITQERGFTAFSKRNETSSRPFARPPVAQCWSLLYPLFATRAHRNHHAKGELRRRSSTNAHAFSPTHRTYMETQPGTHILAGLADYTWRPSNGIRYKTPSTALKYEAGVAFAARLYATA</sequence>
<accession>A0A444GII3</accession>